<keyword evidence="4" id="KW-0106">Calcium</keyword>
<gene>
    <name evidence="7" type="ORF">G4L39_00615</name>
</gene>
<feature type="region of interest" description="Disordered" evidence="5">
    <location>
        <begin position="2160"/>
        <end position="2231"/>
    </location>
</feature>
<dbReference type="Pfam" id="PF18884">
    <property type="entry name" value="TSP3_bac"/>
    <property type="match status" value="1"/>
</dbReference>
<evidence type="ECO:0000256" key="3">
    <source>
        <dbReference type="ARBA" id="ARBA00022729"/>
    </source>
</evidence>
<feature type="compositionally biased region" description="Basic and acidic residues" evidence="5">
    <location>
        <begin position="2211"/>
        <end position="2222"/>
    </location>
</feature>
<organism evidence="7 8">
    <name type="scientific">Limisphaera ngatamarikiensis</name>
    <dbReference type="NCBI Taxonomy" id="1324935"/>
    <lineage>
        <taxon>Bacteria</taxon>
        <taxon>Pseudomonadati</taxon>
        <taxon>Verrucomicrobiota</taxon>
        <taxon>Verrucomicrobiia</taxon>
        <taxon>Limisphaerales</taxon>
        <taxon>Limisphaeraceae</taxon>
        <taxon>Limisphaera</taxon>
    </lineage>
</organism>
<accession>A0A6M1RCV4</accession>
<feature type="domain" description="LTD" evidence="6">
    <location>
        <begin position="1983"/>
        <end position="2134"/>
    </location>
</feature>
<feature type="domain" description="LTD" evidence="6">
    <location>
        <begin position="1255"/>
        <end position="1377"/>
    </location>
</feature>
<evidence type="ECO:0000259" key="6">
    <source>
        <dbReference type="PROSITE" id="PS51841"/>
    </source>
</evidence>
<dbReference type="EMBL" id="JAAKYA010000004">
    <property type="protein sequence ID" value="NGO37908.1"/>
    <property type="molecule type" value="Genomic_DNA"/>
</dbReference>
<dbReference type="SUPFAM" id="SSF74853">
    <property type="entry name" value="Lamin A/C globular tail domain"/>
    <property type="match status" value="6"/>
</dbReference>
<evidence type="ECO:0000256" key="4">
    <source>
        <dbReference type="ARBA" id="ARBA00022837"/>
    </source>
</evidence>
<dbReference type="Proteomes" id="UP000477311">
    <property type="component" value="Unassembled WGS sequence"/>
</dbReference>
<comment type="subcellular location">
    <subcellularLocation>
        <location evidence="1">Secreted</location>
    </subcellularLocation>
</comment>
<evidence type="ECO:0000256" key="2">
    <source>
        <dbReference type="ARBA" id="ARBA00022525"/>
    </source>
</evidence>
<dbReference type="Pfam" id="PF00932">
    <property type="entry name" value="LTD"/>
    <property type="match status" value="6"/>
</dbReference>
<comment type="caution">
    <text evidence="7">The sequence shown here is derived from an EMBL/GenBank/DDBJ whole genome shotgun (WGS) entry which is preliminary data.</text>
</comment>
<feature type="domain" description="LTD" evidence="6">
    <location>
        <begin position="1532"/>
        <end position="1656"/>
    </location>
</feature>
<reference evidence="7 8" key="1">
    <citation type="submission" date="2020-02" db="EMBL/GenBank/DDBJ databases">
        <title>Draft genome sequence of Limisphaera ngatamarikiensis NGM72.4T, a thermophilic Verrucomicrobia grouped in subdivision 3.</title>
        <authorList>
            <person name="Carere C.R."/>
            <person name="Steen J."/>
            <person name="Hugenholtz P."/>
            <person name="Stott M.B."/>
        </authorList>
    </citation>
    <scope>NUCLEOTIDE SEQUENCE [LARGE SCALE GENOMIC DNA]</scope>
    <source>
        <strain evidence="7 8">NGM72.4</strain>
    </source>
</reference>
<proteinExistence type="predicted"/>
<dbReference type="Gene3D" id="2.60.40.1260">
    <property type="entry name" value="Lamin Tail domain"/>
    <property type="match status" value="4"/>
</dbReference>
<dbReference type="InterPro" id="IPR059177">
    <property type="entry name" value="GH29D-like_dom"/>
</dbReference>
<evidence type="ECO:0000313" key="8">
    <source>
        <dbReference type="Proteomes" id="UP000477311"/>
    </source>
</evidence>
<dbReference type="Gene3D" id="2.60.120.260">
    <property type="entry name" value="Galactose-binding domain-like"/>
    <property type="match status" value="1"/>
</dbReference>
<dbReference type="Pfam" id="PF08757">
    <property type="entry name" value="CotH"/>
    <property type="match status" value="1"/>
</dbReference>
<protein>
    <recommendedName>
        <fullName evidence="6">LTD domain-containing protein</fullName>
    </recommendedName>
</protein>
<keyword evidence="3" id="KW-0732">Signal</keyword>
<keyword evidence="8" id="KW-1185">Reference proteome</keyword>
<sequence>MPAQSVWRFRAGTNEASSPITAWRQAAFDDVAAGFRNAPAPFWYGDPQTGGTQLTDMQGRYSCIFLRHPFVLSEVPPLQTVRLRAFVDDGFVAWINGQEVLRVRVPAGEPTINTLAQNAPEPVPWETYTLNLPPGLLRVGTNVLAVQVFNTSLGSSDLGFDAQLEAVLLDTNPPVLLAIVPAPGLLTVWDSIQVTFSEPVTGVDADDLLLNGVPALEVHGQGAVYTFRWTQPPYGTLHLSWSPNHGITDLAEPPLPFNANAPGAEWEYEFTDAIPPTVVRVHPPPGLTLRTLEEIEVTFSEPVWGVDAGDLRINGRPARSVSSSGENTYRFAFDAPGPATVTVDWAPNHGITDAAAASNAFAGGAWQYTLDPTMSTPPVWITEILAGAVRTNGLTDEDGDLQDWIELYNPGTEPVNLAGWTLSDDRSAPARWVFPERILPPNGYLVVFASGKDRRPTDPSRPLHTNFRLALGGEPLGLYPPGAPHNRVSGFDQYPEQRNDYSYGLAPDGQWRYYDRPTPGAPNGPSPIVGVCAPVHVNARRGHFDIPFDLILSCETPDVEFRYTTDGSEPTRDSPRFPGRLRIDRTTLFRAAAFKDGYLPSRTITHSYFFGLSPALRSLPTLSLVTASNHLYGPKGILGIEGGTYAGGPWQPVAPGDYHNPSQHGLAWERPVSVEWIEPADGRGFQADAGIRVHGSDYQRPRLRPTSKFSYRLYFRRDYGPGRLEYPLFPTTQVQRFDQLVLRAGFNEQDNPFVRDELTRRLSSDMGQIASHGTLAIVFLNGRPYTASPWYNPCERVHEEFFQEHLGGSAEWDVVGPPWAQAAGPSGVVDGDRTDFQALVNYVWTQSPAAPNVYSNIARWLDLTNFVDYLILNTWAATGDWPGNNWRAGRDRAGGPWRFVVWDAEWAMGFGGRAVTLNTFTMNGTGPWDSGLASTGSSEIAQLYQRLRLSGEFRLLWADRIHQHFSPGGALDLEHILTRLRELREQLAVLMPNFNPDLEAWIRQRTPIYLGQLQQQGLYHFTNAPGFNTPQAWVPRGFELVLTNQAGNIYYTTNGLDPRLPFTGAVAPWAILYTGPIRLTGDVTIRARSLVGTTWSAIAQRSFRVGPPDSPVRITELHYNPQGGSAEEFLELANIGTVAVDLSGCEFGGISFRFPAGSVLPPGARWVLASNTDTNAWLARYPGVTPFGWYGGNLANGGETIVLRDPKGRILAAVTYDDENGWPTEPDGHGPSLELIDPWANPWDPLNWQASTVSGGTPGQPPTTPPAPTIQIHELMADNAGAVPHANAFPDWIELHNAGPAPADISGWSLTDDNNPRKFVFPPGTTIAAGGFLIVWCNTPRTAPGELIAPFGLDREGDALFLYNAQTSRVDGVVFGLQVPNFALGRWQGRWTLVEPTPGAPNRPAILADPQMLALNEWMPGSGPDDPGWIELFNRSADLPVPLEGLSVAVDGLAARWWPRSYLAPSGHALLRLTTVPRPDRLLLRIPATGKLTLQDPAGRTLDEVEFASDQTGLSIGRVPDGGDACTTLAVPTPAASNQWLTLSGPRIHEILARNRSRNFQGRIADFIEIHNPTSTSLDLSGFRLTLQANERTPWTFAQGTILPPFGYLVVWCDPATPASHGPEFFNLGRPLPGESGTVYLWDTAGRRVDAVTYGFQVPDLSIGRTGETFTLLSEPTPGAANSSPATLGPPTSLRINEWMARPLRGPDWFEIYNTGTLPVSLEGLVITDDPSLAGRERHRIGPLSLIGPRDFVRFVADGDATAGPDHAAFALAETGEVLVLYRIHNNSWEVLDQVAFGAARPGVSQGRIPDGAPNFGEFTLTPTPGASNYRPLTNVVIHEVLAHTDPPREDAIELHNRSDQPVDISGWALSNDERDRWKYRFPPGTVIPPGGFLVVYEAQFNQPQAGNRAFALSSTRGEILWLTEIRNEQETGYRDRAVWGASFNGQAFGRVETSSGPDFAPLERPTFGVEQPVSLEQFRTGRGAPNAPPGIGPVVLSEIHYHPSGGPDDTDEWIELHNFGPSPVPLFDPAHPTNRWKLADAVSFTFPPGTVLPPGGFLIVTGFDPDADPTRAAALRSRFNIPNTVPLIGPFEGALDNAGETLTLLAPDRPEGSDSPQPGFVPYVRVDRVSYDDEPPWPTSADGSGHSLQKVEPWLFGNEPLHWAAGPPTPGRPNTAPATDSDADGIPDWFEWQHGLDRNNPADATLDSDGDGHSNREEYRAGTDPSDPDSRLELQLLHPAPPGRLRLRFTAQPHRSYAVLATEDLTSGHWQTIHQIPADPARRVVEIEPEPGTHGTRFYRLITPAPQP</sequence>
<dbReference type="RefSeq" id="WP_165105132.1">
    <property type="nucleotide sequence ID" value="NZ_JAAKYA010000004.1"/>
</dbReference>
<evidence type="ECO:0000313" key="7">
    <source>
        <dbReference type="EMBL" id="NGO37908.1"/>
    </source>
</evidence>
<feature type="domain" description="LTD" evidence="6">
    <location>
        <begin position="1815"/>
        <end position="1936"/>
    </location>
</feature>
<dbReference type="InterPro" id="IPR059100">
    <property type="entry name" value="TSP3_bac"/>
</dbReference>
<keyword evidence="2" id="KW-0964">Secreted</keyword>
<name>A0A6M1RCV4_9BACT</name>
<dbReference type="InterPro" id="IPR036415">
    <property type="entry name" value="Lamin_tail_dom_sf"/>
</dbReference>
<feature type="domain" description="LTD" evidence="6">
    <location>
        <begin position="366"/>
        <end position="495"/>
    </location>
</feature>
<dbReference type="Pfam" id="PF13290">
    <property type="entry name" value="CHB_HEX_C_1"/>
    <property type="match status" value="2"/>
</dbReference>
<feature type="domain" description="LTD" evidence="6">
    <location>
        <begin position="1101"/>
        <end position="1218"/>
    </location>
</feature>
<dbReference type="PROSITE" id="PS51841">
    <property type="entry name" value="LTD"/>
    <property type="match status" value="6"/>
</dbReference>
<evidence type="ECO:0000256" key="1">
    <source>
        <dbReference type="ARBA" id="ARBA00004613"/>
    </source>
</evidence>
<dbReference type="InterPro" id="IPR001322">
    <property type="entry name" value="Lamin_tail_dom"/>
</dbReference>
<dbReference type="InterPro" id="IPR014867">
    <property type="entry name" value="Spore_coat_CotH_CotH2/3/7"/>
</dbReference>
<evidence type="ECO:0000256" key="5">
    <source>
        <dbReference type="SAM" id="MobiDB-lite"/>
    </source>
</evidence>